<evidence type="ECO:0000256" key="3">
    <source>
        <dbReference type="ARBA" id="ARBA00022538"/>
    </source>
</evidence>
<dbReference type="eggNOG" id="KOG0498">
    <property type="taxonomic scope" value="Eukaryota"/>
</dbReference>
<keyword evidence="10 13" id="KW-0472">Membrane</keyword>
<evidence type="ECO:0000256" key="12">
    <source>
        <dbReference type="SAM" id="MobiDB-lite"/>
    </source>
</evidence>
<dbReference type="SUPFAM" id="SSF51206">
    <property type="entry name" value="cAMP-binding domain-like"/>
    <property type="match status" value="1"/>
</dbReference>
<dbReference type="RefSeq" id="XP_005830074.1">
    <property type="nucleotide sequence ID" value="XM_005830017.1"/>
</dbReference>
<keyword evidence="4 13" id="KW-0812">Transmembrane</keyword>
<evidence type="ECO:0000256" key="9">
    <source>
        <dbReference type="ARBA" id="ARBA00023065"/>
    </source>
</evidence>
<evidence type="ECO:0000313" key="17">
    <source>
        <dbReference type="Proteomes" id="UP000011087"/>
    </source>
</evidence>
<dbReference type="SUPFAM" id="SSF81324">
    <property type="entry name" value="Voltage-gated potassium channels"/>
    <property type="match status" value="1"/>
</dbReference>
<dbReference type="PANTHER" id="PTHR10217">
    <property type="entry name" value="VOLTAGE AND LIGAND GATED POTASSIUM CHANNEL"/>
    <property type="match status" value="1"/>
</dbReference>
<evidence type="ECO:0000256" key="13">
    <source>
        <dbReference type="SAM" id="Phobius"/>
    </source>
</evidence>
<proteinExistence type="predicted"/>
<evidence type="ECO:0000313" key="16">
    <source>
        <dbReference type="EnsemblProtists" id="EKX43094"/>
    </source>
</evidence>
<dbReference type="Proteomes" id="UP000011087">
    <property type="component" value="Unassembled WGS sequence"/>
</dbReference>
<dbReference type="InterPro" id="IPR014710">
    <property type="entry name" value="RmlC-like_jellyroll"/>
</dbReference>
<evidence type="ECO:0000256" key="4">
    <source>
        <dbReference type="ARBA" id="ARBA00022692"/>
    </source>
</evidence>
<feature type="compositionally biased region" description="Gly residues" evidence="12">
    <location>
        <begin position="9"/>
        <end position="41"/>
    </location>
</feature>
<dbReference type="InterPro" id="IPR000595">
    <property type="entry name" value="cNMP-bd_dom"/>
</dbReference>
<dbReference type="HOGENOM" id="CLU_367424_0_0_1"/>
<dbReference type="GO" id="GO:0034702">
    <property type="term" value="C:monoatomic ion channel complex"/>
    <property type="evidence" value="ECO:0007669"/>
    <property type="project" value="UniProtKB-KW"/>
</dbReference>
<feature type="region of interest" description="Disordered" evidence="12">
    <location>
        <begin position="1"/>
        <end position="46"/>
    </location>
</feature>
<reference evidence="16" key="3">
    <citation type="submission" date="2016-03" db="UniProtKB">
        <authorList>
            <consortium name="EnsemblProtists"/>
        </authorList>
    </citation>
    <scope>IDENTIFICATION</scope>
</reference>
<evidence type="ECO:0000256" key="7">
    <source>
        <dbReference type="ARBA" id="ARBA00022958"/>
    </source>
</evidence>
<accession>L1J4N9</accession>
<keyword evidence="3" id="KW-0633">Potassium transport</keyword>
<evidence type="ECO:0000256" key="8">
    <source>
        <dbReference type="ARBA" id="ARBA00022989"/>
    </source>
</evidence>
<keyword evidence="7" id="KW-0630">Potassium</keyword>
<reference evidence="17" key="2">
    <citation type="submission" date="2012-11" db="EMBL/GenBank/DDBJ databases">
        <authorList>
            <person name="Kuo A."/>
            <person name="Curtis B.A."/>
            <person name="Tanifuji G."/>
            <person name="Burki F."/>
            <person name="Gruber A."/>
            <person name="Irimia M."/>
            <person name="Maruyama S."/>
            <person name="Arias M.C."/>
            <person name="Ball S.G."/>
            <person name="Gile G.H."/>
            <person name="Hirakawa Y."/>
            <person name="Hopkins J.F."/>
            <person name="Rensing S.A."/>
            <person name="Schmutz J."/>
            <person name="Symeonidi A."/>
            <person name="Elias M."/>
            <person name="Eveleigh R.J."/>
            <person name="Herman E.K."/>
            <person name="Klute M.J."/>
            <person name="Nakayama T."/>
            <person name="Obornik M."/>
            <person name="Reyes-Prieto A."/>
            <person name="Armbrust E.V."/>
            <person name="Aves S.J."/>
            <person name="Beiko R.G."/>
            <person name="Coutinho P."/>
            <person name="Dacks J.B."/>
            <person name="Durnford D.G."/>
            <person name="Fast N.M."/>
            <person name="Green B.R."/>
            <person name="Grisdale C."/>
            <person name="Hempe F."/>
            <person name="Henrissat B."/>
            <person name="Hoppner M.P."/>
            <person name="Ishida K.-I."/>
            <person name="Kim E."/>
            <person name="Koreny L."/>
            <person name="Kroth P.G."/>
            <person name="Liu Y."/>
            <person name="Malik S.-B."/>
            <person name="Maier U.G."/>
            <person name="McRose D."/>
            <person name="Mock T."/>
            <person name="Neilson J.A."/>
            <person name="Onodera N.T."/>
            <person name="Poole A.M."/>
            <person name="Pritham E.J."/>
            <person name="Richards T.A."/>
            <person name="Rocap G."/>
            <person name="Roy S.W."/>
            <person name="Sarai C."/>
            <person name="Schaack S."/>
            <person name="Shirato S."/>
            <person name="Slamovits C.H."/>
            <person name="Spencer D.F."/>
            <person name="Suzuki S."/>
            <person name="Worden A.Z."/>
            <person name="Zauner S."/>
            <person name="Barry K."/>
            <person name="Bell C."/>
            <person name="Bharti A.K."/>
            <person name="Crow J.A."/>
            <person name="Grimwood J."/>
            <person name="Kramer R."/>
            <person name="Lindquist E."/>
            <person name="Lucas S."/>
            <person name="Salamov A."/>
            <person name="McFadden G.I."/>
            <person name="Lane C.E."/>
            <person name="Keeling P.J."/>
            <person name="Gray M.W."/>
            <person name="Grigoriev I.V."/>
            <person name="Archibald J.M."/>
        </authorList>
    </citation>
    <scope>NUCLEOTIDE SEQUENCE</scope>
    <source>
        <strain evidence="17">CCMP2712</strain>
    </source>
</reference>
<feature type="transmembrane region" description="Helical" evidence="13">
    <location>
        <begin position="284"/>
        <end position="305"/>
    </location>
</feature>
<keyword evidence="6" id="KW-0851">Voltage-gated channel</keyword>
<evidence type="ECO:0000256" key="11">
    <source>
        <dbReference type="ARBA" id="ARBA00023303"/>
    </source>
</evidence>
<evidence type="ECO:0000256" key="6">
    <source>
        <dbReference type="ARBA" id="ARBA00022882"/>
    </source>
</evidence>
<feature type="transmembrane region" description="Helical" evidence="13">
    <location>
        <begin position="328"/>
        <end position="348"/>
    </location>
</feature>
<reference evidence="15 17" key="1">
    <citation type="journal article" date="2012" name="Nature">
        <title>Algal genomes reveal evolutionary mosaicism and the fate of nucleomorphs.</title>
        <authorList>
            <consortium name="DOE Joint Genome Institute"/>
            <person name="Curtis B.A."/>
            <person name="Tanifuji G."/>
            <person name="Burki F."/>
            <person name="Gruber A."/>
            <person name="Irimia M."/>
            <person name="Maruyama S."/>
            <person name="Arias M.C."/>
            <person name="Ball S.G."/>
            <person name="Gile G.H."/>
            <person name="Hirakawa Y."/>
            <person name="Hopkins J.F."/>
            <person name="Kuo A."/>
            <person name="Rensing S.A."/>
            <person name="Schmutz J."/>
            <person name="Symeonidi A."/>
            <person name="Elias M."/>
            <person name="Eveleigh R.J."/>
            <person name="Herman E.K."/>
            <person name="Klute M.J."/>
            <person name="Nakayama T."/>
            <person name="Obornik M."/>
            <person name="Reyes-Prieto A."/>
            <person name="Armbrust E.V."/>
            <person name="Aves S.J."/>
            <person name="Beiko R.G."/>
            <person name="Coutinho P."/>
            <person name="Dacks J.B."/>
            <person name="Durnford D.G."/>
            <person name="Fast N.M."/>
            <person name="Green B.R."/>
            <person name="Grisdale C.J."/>
            <person name="Hempel F."/>
            <person name="Henrissat B."/>
            <person name="Hoppner M.P."/>
            <person name="Ishida K."/>
            <person name="Kim E."/>
            <person name="Koreny L."/>
            <person name="Kroth P.G."/>
            <person name="Liu Y."/>
            <person name="Malik S.B."/>
            <person name="Maier U.G."/>
            <person name="McRose D."/>
            <person name="Mock T."/>
            <person name="Neilson J.A."/>
            <person name="Onodera N.T."/>
            <person name="Poole A.M."/>
            <person name="Pritham E.J."/>
            <person name="Richards T.A."/>
            <person name="Rocap G."/>
            <person name="Roy S.W."/>
            <person name="Sarai C."/>
            <person name="Schaack S."/>
            <person name="Shirato S."/>
            <person name="Slamovits C.H."/>
            <person name="Spencer D.F."/>
            <person name="Suzuki S."/>
            <person name="Worden A.Z."/>
            <person name="Zauner S."/>
            <person name="Barry K."/>
            <person name="Bell C."/>
            <person name="Bharti A.K."/>
            <person name="Crow J.A."/>
            <person name="Grimwood J."/>
            <person name="Kramer R."/>
            <person name="Lindquist E."/>
            <person name="Lucas S."/>
            <person name="Salamov A."/>
            <person name="McFadden G.I."/>
            <person name="Lane C.E."/>
            <person name="Keeling P.J."/>
            <person name="Gray M.W."/>
            <person name="Grigoriev I.V."/>
            <person name="Archibald J.M."/>
        </authorList>
    </citation>
    <scope>NUCLEOTIDE SEQUENCE</scope>
    <source>
        <strain evidence="15 17">CCMP2712</strain>
    </source>
</reference>
<evidence type="ECO:0000313" key="15">
    <source>
        <dbReference type="EMBL" id="EKX43094.1"/>
    </source>
</evidence>
<dbReference type="InterPro" id="IPR050818">
    <property type="entry name" value="KCNH_animal-type"/>
</dbReference>
<dbReference type="InterPro" id="IPR018490">
    <property type="entry name" value="cNMP-bd_dom_sf"/>
</dbReference>
<name>L1J4N9_GUITC</name>
<keyword evidence="5" id="KW-0631">Potassium channel</keyword>
<dbReference type="InterPro" id="IPR003938">
    <property type="entry name" value="K_chnl_volt-dep_EAG/ELK/ERG"/>
</dbReference>
<dbReference type="GO" id="GO:0005249">
    <property type="term" value="F:voltage-gated potassium channel activity"/>
    <property type="evidence" value="ECO:0007669"/>
    <property type="project" value="InterPro"/>
</dbReference>
<feature type="region of interest" description="Disordered" evidence="12">
    <location>
        <begin position="722"/>
        <end position="746"/>
    </location>
</feature>
<keyword evidence="17" id="KW-1185">Reference proteome</keyword>
<keyword evidence="11" id="KW-0407">Ion channel</keyword>
<dbReference type="InterPro" id="IPR005821">
    <property type="entry name" value="Ion_trans_dom"/>
</dbReference>
<sequence>MSSTSLGSAGSGGGGRGGGGSGSGSHGGGGGGGGSHGGTSGRGVNSESFEKGRVILKKGSFIVIEDETETKILEETDDATESNKKPISRSEALLCCVREFFGTPDATYVSEGTGTRAWLAPISPSSRFTQVWNFVSGLLVVHADLIKGFADFPEALHLRGHAAPHRLLLRERIVDVFFVLEVLIHGLTGADVHGEIVHELSISLRVWARHELAVDFLASVPMAWIEFFAVPNVSCEELSSSSHRKVYRYLRTMRMIRLLRLFKVLKIFDVLRDILRVRPAMIRLLKTGFIVFYGAHLGGCFFWLIKLDNASPDALQEFRDHNNFATPIWSPYLTSVYFMMATLTTVGYGDIGATNDNERLYVIFMMLLGASFFAILISNMSVLAANLMTREKVAQETMETLIDFMREHGISRKLEHRVQSFFHFKTRQIKLALNRKMLGCIHIFDKLSDSFMGLAMSRLELVLKLPKEAIFNAGEEANEMFIVVSGEVAELTPNFISTRQVFDTYLKAVEGAIVWGSFLRLFVDKVKWRTKYDGVIELDGHRWALVNLEAPIHKWTRLVKMLLVSVKKSQVAVLTERLQGFVLARSMSHPTQEPVGTDASIGFFIGSSGDSSSGAEDQQQTNGRKDSLASEIEEEDFHNLLAPCTHLGGVGGRGMSWTEVQRWMGEAAAEEVLERTTDLEDTICELGEEKLELVRLHARMELQVQLLQRSAKKLKAVFNARPEKMEEESENTAPSSSDKTLQAYLTSDDRKNGDLISYI</sequence>
<gene>
    <name evidence="15" type="ORF">GUITHDRAFT_140682</name>
</gene>
<feature type="domain" description="Cyclic nucleotide-binding" evidence="14">
    <location>
        <begin position="443"/>
        <end position="488"/>
    </location>
</feature>
<dbReference type="GeneID" id="17299832"/>
<dbReference type="PROSITE" id="PS50042">
    <property type="entry name" value="CNMP_BINDING_3"/>
    <property type="match status" value="1"/>
</dbReference>
<keyword evidence="8 13" id="KW-1133">Transmembrane helix</keyword>
<keyword evidence="2" id="KW-0813">Transport</keyword>
<evidence type="ECO:0000256" key="10">
    <source>
        <dbReference type="ARBA" id="ARBA00023136"/>
    </source>
</evidence>
<organism evidence="15">
    <name type="scientific">Guillardia theta (strain CCMP2712)</name>
    <name type="common">Cryptophyte</name>
    <dbReference type="NCBI Taxonomy" id="905079"/>
    <lineage>
        <taxon>Eukaryota</taxon>
        <taxon>Cryptophyceae</taxon>
        <taxon>Pyrenomonadales</taxon>
        <taxon>Geminigeraceae</taxon>
        <taxon>Guillardia</taxon>
    </lineage>
</organism>
<keyword evidence="9" id="KW-0406">Ion transport</keyword>
<dbReference type="Pfam" id="PF00520">
    <property type="entry name" value="Ion_trans"/>
    <property type="match status" value="1"/>
</dbReference>
<dbReference type="GO" id="GO:0005886">
    <property type="term" value="C:plasma membrane"/>
    <property type="evidence" value="ECO:0007669"/>
    <property type="project" value="TreeGrafter"/>
</dbReference>
<evidence type="ECO:0000256" key="5">
    <source>
        <dbReference type="ARBA" id="ARBA00022826"/>
    </source>
</evidence>
<dbReference type="AlphaFoldDB" id="L1J4N9"/>
<feature type="transmembrane region" description="Helical" evidence="13">
    <location>
        <begin position="360"/>
        <end position="385"/>
    </location>
</feature>
<evidence type="ECO:0000256" key="1">
    <source>
        <dbReference type="ARBA" id="ARBA00004141"/>
    </source>
</evidence>
<feature type="compositionally biased region" description="Polar residues" evidence="12">
    <location>
        <begin position="731"/>
        <end position="745"/>
    </location>
</feature>
<dbReference type="KEGG" id="gtt:GUITHDRAFT_140682"/>
<dbReference type="GO" id="GO:0042391">
    <property type="term" value="P:regulation of membrane potential"/>
    <property type="evidence" value="ECO:0007669"/>
    <property type="project" value="TreeGrafter"/>
</dbReference>
<dbReference type="PANTHER" id="PTHR10217:SF435">
    <property type="entry name" value="POTASSIUM VOLTAGE-GATED CHANNEL PROTEIN EAG"/>
    <property type="match status" value="1"/>
</dbReference>
<dbReference type="EnsemblProtists" id="EKX43094">
    <property type="protein sequence ID" value="EKX43094"/>
    <property type="gene ID" value="GUITHDRAFT_140682"/>
</dbReference>
<dbReference type="Gene3D" id="2.60.120.10">
    <property type="entry name" value="Jelly Rolls"/>
    <property type="match status" value="1"/>
</dbReference>
<protein>
    <recommendedName>
        <fullName evidence="14">Cyclic nucleotide-binding domain-containing protein</fullName>
    </recommendedName>
</protein>
<evidence type="ECO:0000256" key="2">
    <source>
        <dbReference type="ARBA" id="ARBA00022448"/>
    </source>
</evidence>
<dbReference type="PaxDb" id="55529-EKX43094"/>
<comment type="subcellular location">
    <subcellularLocation>
        <location evidence="1">Membrane</location>
        <topology evidence="1">Multi-pass membrane protein</topology>
    </subcellularLocation>
</comment>
<dbReference type="OrthoDB" id="432483at2759"/>
<dbReference type="PRINTS" id="PR01463">
    <property type="entry name" value="EAGCHANLFMLY"/>
</dbReference>
<dbReference type="Gene3D" id="1.10.287.70">
    <property type="match status" value="1"/>
</dbReference>
<dbReference type="EMBL" id="JH993012">
    <property type="protein sequence ID" value="EKX43094.1"/>
    <property type="molecule type" value="Genomic_DNA"/>
</dbReference>
<evidence type="ECO:0000259" key="14">
    <source>
        <dbReference type="PROSITE" id="PS50042"/>
    </source>
</evidence>